<evidence type="ECO:0000313" key="7">
    <source>
        <dbReference type="EMBL" id="GEP73012.1"/>
    </source>
</evidence>
<dbReference type="OrthoDB" id="2329141at2"/>
<feature type="chain" id="PRO_5021943380" description="MucBP domain-containing protein" evidence="4">
    <location>
        <begin position="29"/>
        <end position="716"/>
    </location>
</feature>
<dbReference type="STRING" id="1423795.FD12_GL001366"/>
<dbReference type="InterPro" id="IPR044081">
    <property type="entry name" value="DUF5776"/>
</dbReference>
<gene>
    <name evidence="7" type="ORF">LRA02_18800</name>
</gene>
<dbReference type="Gene3D" id="3.80.10.10">
    <property type="entry name" value="Ribonuclease Inhibitor"/>
    <property type="match status" value="1"/>
</dbReference>
<dbReference type="InterPro" id="IPR001611">
    <property type="entry name" value="Leu-rich_rpt"/>
</dbReference>
<dbReference type="InterPro" id="IPR032675">
    <property type="entry name" value="LRR_dom_sf"/>
</dbReference>
<dbReference type="RefSeq" id="WP_056983433.1">
    <property type="nucleotide sequence ID" value="NZ_BKAM01000045.1"/>
</dbReference>
<dbReference type="Pfam" id="PF06458">
    <property type="entry name" value="MucBP"/>
    <property type="match status" value="1"/>
</dbReference>
<name>A0A512PPB9_9LACO</name>
<evidence type="ECO:0000259" key="6">
    <source>
        <dbReference type="Pfam" id="PF19087"/>
    </source>
</evidence>
<dbReference type="AlphaFoldDB" id="A0A512PPB9"/>
<feature type="signal peptide" evidence="4">
    <location>
        <begin position="1"/>
        <end position="28"/>
    </location>
</feature>
<dbReference type="EMBL" id="BKAM01000045">
    <property type="protein sequence ID" value="GEP73012.1"/>
    <property type="molecule type" value="Genomic_DNA"/>
</dbReference>
<evidence type="ECO:0008006" key="9">
    <source>
        <dbReference type="Google" id="ProtNLM"/>
    </source>
</evidence>
<comment type="caution">
    <text evidence="7">The sequence shown here is derived from an EMBL/GenBank/DDBJ whole genome shotgun (WGS) entry which is preliminary data.</text>
</comment>
<dbReference type="Gene3D" id="3.10.20.320">
    <property type="entry name" value="Putative peptidoglycan bound protein (lpxtg motif)"/>
    <property type="match status" value="1"/>
</dbReference>
<protein>
    <recommendedName>
        <fullName evidence="9">MucBP domain-containing protein</fullName>
    </recommendedName>
</protein>
<dbReference type="Pfam" id="PF12799">
    <property type="entry name" value="LRR_4"/>
    <property type="match status" value="1"/>
</dbReference>
<feature type="domain" description="MucBP" evidence="5">
    <location>
        <begin position="376"/>
        <end position="442"/>
    </location>
</feature>
<feature type="region of interest" description="Disordered" evidence="3">
    <location>
        <begin position="448"/>
        <end position="484"/>
    </location>
</feature>
<dbReference type="PROSITE" id="PS51450">
    <property type="entry name" value="LRR"/>
    <property type="match status" value="1"/>
</dbReference>
<feature type="compositionally biased region" description="Low complexity" evidence="3">
    <location>
        <begin position="454"/>
        <end position="475"/>
    </location>
</feature>
<dbReference type="InterPro" id="IPR025875">
    <property type="entry name" value="Leu-rich_rpt_4"/>
</dbReference>
<keyword evidence="4" id="KW-0732">Signal</keyword>
<dbReference type="PANTHER" id="PTHR18849:SF0">
    <property type="entry name" value="CILIA- AND FLAGELLA-ASSOCIATED PROTEIN 410-RELATED"/>
    <property type="match status" value="1"/>
</dbReference>
<dbReference type="PANTHER" id="PTHR18849">
    <property type="entry name" value="LEUCINE RICH REPEAT PROTEIN"/>
    <property type="match status" value="1"/>
</dbReference>
<organism evidence="7 8">
    <name type="scientific">Lentilactobacillus rapi</name>
    <dbReference type="NCBI Taxonomy" id="481723"/>
    <lineage>
        <taxon>Bacteria</taxon>
        <taxon>Bacillati</taxon>
        <taxon>Bacillota</taxon>
        <taxon>Bacilli</taxon>
        <taxon>Lactobacillales</taxon>
        <taxon>Lactobacillaceae</taxon>
        <taxon>Lentilactobacillus</taxon>
    </lineage>
</organism>
<evidence type="ECO:0000256" key="1">
    <source>
        <dbReference type="ARBA" id="ARBA00022614"/>
    </source>
</evidence>
<evidence type="ECO:0000256" key="4">
    <source>
        <dbReference type="SAM" id="SignalP"/>
    </source>
</evidence>
<evidence type="ECO:0000259" key="5">
    <source>
        <dbReference type="Pfam" id="PF06458"/>
    </source>
</evidence>
<dbReference type="InterPro" id="IPR009459">
    <property type="entry name" value="MucBP_dom"/>
</dbReference>
<evidence type="ECO:0000256" key="2">
    <source>
        <dbReference type="ARBA" id="ARBA00022737"/>
    </source>
</evidence>
<reference evidence="7 8" key="1">
    <citation type="submission" date="2019-07" db="EMBL/GenBank/DDBJ databases">
        <title>Whole genome shotgun sequence of Lactobacillus rapi NBRC 109618.</title>
        <authorList>
            <person name="Hosoyama A."/>
            <person name="Uohara A."/>
            <person name="Ohji S."/>
            <person name="Ichikawa N."/>
        </authorList>
    </citation>
    <scope>NUCLEOTIDE SEQUENCE [LARGE SCALE GENOMIC DNA]</scope>
    <source>
        <strain evidence="7 8">NBRC 109618</strain>
    </source>
</reference>
<keyword evidence="1" id="KW-0433">Leucine-rich repeat</keyword>
<sequence length="716" mass="80202">MKFKKMLAVALLALMPLLVSFMSSTSIASNPLTITAQANTAADQQAINDLMPNQKLQQLVLLNMKQENIVDQNFQMTDFTLDSFKEDLAQLQSLNWPIGTKEESDALDPVDGGNGVIGPANPGNYSLKGIEYATNLIKLNISVNYGYGHQFTRNDITDISPLKNLTKLEYLDLVGNRVADISPIAKLPNLKTLYINDNCIYNLNVLNAKQYTGGFNYLNQVVVLPAVDLPSNSYTWQAPFKDELPQNTETTPTKPFQPYDPKWIATGTKATGFQAETTTPYQHVQVFRNGVFNKDGTEGTAKVVGDDIDYSGLAPQIQPSVDDTDPWGTEAAVIHNPYTYYMIAQYRYFLGGGTTYSFPVMTYFKPYTITPLVAKPVTVDYVDEQGNSIHASQTITGSIDQEFDLSTSQYQLSIPGYTFKTYEPAQTGKISDQAQTFKLVYTKNASPVNPVNPDTPSVPTEPTTPSQPIIPTTPIKPEETTTNQPASVEQTVVYSMKKIYLYKNVNFKKSERIVGYAKKPRVFRPMFVVTGYQYSKAGNLRYRVRDVNHESKSAGKTGFITANSKYVRPVYYQSKQSVITVISPKGIKEYRNRNLTSTVRHYQQGQVVKVGNLVTHNLTRRYLVLADGNYITSNRKLVQLGRVKMPKRIVVKQPINRYRDANFTKRNGSYKKGTKLTVKGYTYSHPTSLTKSGTKRLVVNGGYVTANKQFVKIYYK</sequence>
<accession>A0A512PPB9</accession>
<proteinExistence type="predicted"/>
<feature type="domain" description="DUF5776" evidence="6">
    <location>
        <begin position="571"/>
        <end position="638"/>
    </location>
</feature>
<feature type="domain" description="DUF5776" evidence="6">
    <location>
        <begin position="644"/>
        <end position="711"/>
    </location>
</feature>
<dbReference type="SUPFAM" id="SSF52075">
    <property type="entry name" value="Outer arm dynein light chain 1"/>
    <property type="match status" value="1"/>
</dbReference>
<evidence type="ECO:0000313" key="8">
    <source>
        <dbReference type="Proteomes" id="UP000321569"/>
    </source>
</evidence>
<keyword evidence="2" id="KW-0677">Repeat</keyword>
<evidence type="ECO:0000256" key="3">
    <source>
        <dbReference type="SAM" id="MobiDB-lite"/>
    </source>
</evidence>
<dbReference type="Proteomes" id="UP000321569">
    <property type="component" value="Unassembled WGS sequence"/>
</dbReference>
<dbReference type="Pfam" id="PF19087">
    <property type="entry name" value="DUF5776"/>
    <property type="match status" value="2"/>
</dbReference>